<dbReference type="CDD" id="cd00118">
    <property type="entry name" value="LysM"/>
    <property type="match status" value="1"/>
</dbReference>
<evidence type="ECO:0008006" key="5">
    <source>
        <dbReference type="Google" id="ProtNLM"/>
    </source>
</evidence>
<dbReference type="EMBL" id="PPXC01000003">
    <property type="protein sequence ID" value="POH74630.1"/>
    <property type="molecule type" value="Genomic_DNA"/>
</dbReference>
<protein>
    <recommendedName>
        <fullName evidence="5">LysM domain-containing protein</fullName>
    </recommendedName>
</protein>
<keyword evidence="2" id="KW-0472">Membrane</keyword>
<comment type="caution">
    <text evidence="3">The sequence shown here is derived from an EMBL/GenBank/DDBJ whole genome shotgun (WGS) entry which is preliminary data.</text>
</comment>
<name>A0A2S3ZZG1_ARTGL</name>
<feature type="compositionally biased region" description="Polar residues" evidence="1">
    <location>
        <begin position="193"/>
        <end position="208"/>
    </location>
</feature>
<feature type="transmembrane region" description="Helical" evidence="2">
    <location>
        <begin position="49"/>
        <end position="79"/>
    </location>
</feature>
<sequence>MKRQTRADLAMTAAILFLGASLVFSGVSLVRLRDRNGGWTQPLDLAELLGVAGAGAGIALLCWWLLAMTCACVSAVAHVRGETKVAAFTASCSPAFMRRVVTAVVGLNLLATPLLAAAEAPGVDPLWRTETVADAPTPSPAGPGADILPTVSAPPIEPQWIPRTPETAPDLLIRPSTRPATEPAGAGIDAEDPTQNSPSAQAPHNNSDLDVVVKSGDSLWSIVAAALGPFSTDMEVAQAWPRWYSANRDTIGSDPNYILPGQVLHAPSSY</sequence>
<dbReference type="AlphaFoldDB" id="A0A2S3ZZG1"/>
<keyword evidence="2" id="KW-1133">Transmembrane helix</keyword>
<keyword evidence="2" id="KW-0812">Transmembrane</keyword>
<evidence type="ECO:0000256" key="1">
    <source>
        <dbReference type="SAM" id="MobiDB-lite"/>
    </source>
</evidence>
<keyword evidence="4" id="KW-1185">Reference proteome</keyword>
<dbReference type="InterPro" id="IPR018392">
    <property type="entry name" value="LysM"/>
</dbReference>
<accession>A0A2S3ZZG1</accession>
<dbReference type="RefSeq" id="WP_103464675.1">
    <property type="nucleotide sequence ID" value="NZ_PPXC01000003.1"/>
</dbReference>
<evidence type="ECO:0000256" key="2">
    <source>
        <dbReference type="SAM" id="Phobius"/>
    </source>
</evidence>
<proteinExistence type="predicted"/>
<organism evidence="3 4">
    <name type="scientific">Arthrobacter glacialis</name>
    <dbReference type="NCBI Taxonomy" id="1664"/>
    <lineage>
        <taxon>Bacteria</taxon>
        <taxon>Bacillati</taxon>
        <taxon>Actinomycetota</taxon>
        <taxon>Actinomycetes</taxon>
        <taxon>Micrococcales</taxon>
        <taxon>Micrococcaceae</taxon>
        <taxon>Arthrobacter</taxon>
    </lineage>
</organism>
<evidence type="ECO:0000313" key="4">
    <source>
        <dbReference type="Proteomes" id="UP000237061"/>
    </source>
</evidence>
<dbReference type="Proteomes" id="UP000237061">
    <property type="component" value="Unassembled WGS sequence"/>
</dbReference>
<gene>
    <name evidence="3" type="ORF">CVS27_05280</name>
</gene>
<dbReference type="InterPro" id="IPR036779">
    <property type="entry name" value="LysM_dom_sf"/>
</dbReference>
<reference evidence="3 4" key="1">
    <citation type="submission" date="2018-01" db="EMBL/GenBank/DDBJ databases">
        <title>Arthrobacter sp. nov., from glaciers in China.</title>
        <authorList>
            <person name="Liu Q."/>
            <person name="Xin Y.-H."/>
        </authorList>
    </citation>
    <scope>NUCLEOTIDE SEQUENCE [LARGE SCALE GENOMIC DNA]</scope>
    <source>
        <strain evidence="3 4">HLT2-12-2</strain>
    </source>
</reference>
<dbReference type="Gene3D" id="3.10.350.10">
    <property type="entry name" value="LysM domain"/>
    <property type="match status" value="1"/>
</dbReference>
<feature type="region of interest" description="Disordered" evidence="1">
    <location>
        <begin position="132"/>
        <end position="209"/>
    </location>
</feature>
<evidence type="ECO:0000313" key="3">
    <source>
        <dbReference type="EMBL" id="POH74630.1"/>
    </source>
</evidence>